<reference evidence="4" key="1">
    <citation type="submission" date="2019-01" db="EMBL/GenBank/DDBJ databases">
        <title>Genomic signatures and co-occurrence patterns of the ultra-small Saccharimodia (Patescibacteria phylum) suggest a symbiotic lifestyle.</title>
        <authorList>
            <person name="Lemos L."/>
            <person name="Medeiros J."/>
            <person name="Andreote F."/>
            <person name="Fernandes G."/>
            <person name="Varani A."/>
            <person name="Oliveira G."/>
            <person name="Pylro V."/>
        </authorList>
    </citation>
    <scope>NUCLEOTIDE SEQUENCE [LARGE SCALE GENOMIC DNA]</scope>
    <source>
        <strain evidence="4">AMD02</strain>
    </source>
</reference>
<dbReference type="Proteomes" id="UP000289257">
    <property type="component" value="Unassembled WGS sequence"/>
</dbReference>
<evidence type="ECO:0000256" key="1">
    <source>
        <dbReference type="SAM" id="Phobius"/>
    </source>
</evidence>
<feature type="signal peptide" evidence="2">
    <location>
        <begin position="1"/>
        <end position="28"/>
    </location>
</feature>
<dbReference type="AlphaFoldDB" id="A0A4Q0AHA3"/>
<name>A0A4Q0AHA3_9BACT</name>
<dbReference type="Gene3D" id="2.60.40.10">
    <property type="entry name" value="Immunoglobulins"/>
    <property type="match status" value="4"/>
</dbReference>
<dbReference type="InterPro" id="IPR003961">
    <property type="entry name" value="FN3_dom"/>
</dbReference>
<keyword evidence="1" id="KW-1133">Transmembrane helix</keyword>
<protein>
    <recommendedName>
        <fullName evidence="3">Fibronectin type-III domain-containing protein</fullName>
    </recommendedName>
</protein>
<keyword evidence="1" id="KW-0812">Transmembrane</keyword>
<feature type="domain" description="Fibronectin type-III" evidence="3">
    <location>
        <begin position="257"/>
        <end position="359"/>
    </location>
</feature>
<evidence type="ECO:0000256" key="2">
    <source>
        <dbReference type="SAM" id="SignalP"/>
    </source>
</evidence>
<dbReference type="Pfam" id="PF19077">
    <property type="entry name" value="Big_13"/>
    <property type="match status" value="1"/>
</dbReference>
<dbReference type="SUPFAM" id="SSF49265">
    <property type="entry name" value="Fibronectin type III"/>
    <property type="match status" value="2"/>
</dbReference>
<evidence type="ECO:0000313" key="4">
    <source>
        <dbReference type="EMBL" id="RWZ78555.1"/>
    </source>
</evidence>
<proteinExistence type="predicted"/>
<dbReference type="InterPro" id="IPR044016">
    <property type="entry name" value="Big_13"/>
</dbReference>
<evidence type="ECO:0000313" key="5">
    <source>
        <dbReference type="Proteomes" id="UP000289257"/>
    </source>
</evidence>
<gene>
    <name evidence="4" type="ORF">EOT05_02285</name>
</gene>
<comment type="caution">
    <text evidence="4">The sequence shown here is derived from an EMBL/GenBank/DDBJ whole genome shotgun (WGS) entry which is preliminary data.</text>
</comment>
<accession>A0A4Q0AHA3</accession>
<keyword evidence="1" id="KW-0472">Membrane</keyword>
<dbReference type="PROSITE" id="PS50853">
    <property type="entry name" value="FN3"/>
    <property type="match status" value="1"/>
</dbReference>
<keyword evidence="5" id="KW-1185">Reference proteome</keyword>
<sequence length="814" mass="85369">MKFFASKRTQRLTKGALAALLVVSTVTASVPFLFSQKAAAATVVTVNTTNSQGWTSLYPADTRANGRVSFVSDPSAPGANGALSMKTDAAPVSGQDKAQYMKYFTTPVSLSSITGELSYDTKQNSASFVAGDPSYQIPVYLNANGTPGTNFATIVYEPYVDQGNAAIVNGVWQHWSIDQTTSKFYVTRSVTSSTGSVVASQGSNTYTLAQLKTYFPYAQVLGYGLNVGSNNPGYDTEADNFTFNGTTYDFAYTTLSAPTNLKPVDNSYTNNSSFDNTWNAVTGAVKYEYTASYNVGGNPQVYTDTSDAGNYVLGGATIVRHNNMAPDSTYTWKVRAIDANGVAGAWSAEQQVTVDTAAATPTLTSPANGAVVNGASVTQSWSTTDTDINYYVYESYNDAAATSLRFTAKYSGTSKTATNVTDGTVYYWRVKAVDNLGNVSAWSPLWKITIDNTAPTATINGSAPVAFYGAGTNINVRAIDANYLQTDLYLSGATTPFKTYTGEYFGLFWLADGTYRMVVRDKASNATAYVFTIDKTAPSVAITSPANGTTVGNNKVVNITGTTGDAVSYTLKIGNTGQVPIVSVSGTNFSAYNWDTTGLSSGAYIASLTGTDAAGNSKTSEVVINIDNTAPSVKIDAQTNTATNQPTITGTVNDVTATLTATFNGINYSLNNTNGFFSFTAPTALANGTYALAIAATDVNGNATTQSANVVVAVTAPSTTPTTTITPVTPTITSPTGAAVLGATTTNDNSTANGDTGVKGASDTKAANAVNSDANKGMIFGLAWYWWILILAILAAIAWSIVAAIRRRNANETT</sequence>
<feature type="chain" id="PRO_5020736380" description="Fibronectin type-III domain-containing protein" evidence="2">
    <location>
        <begin position="29"/>
        <end position="814"/>
    </location>
</feature>
<dbReference type="InterPro" id="IPR036116">
    <property type="entry name" value="FN3_sf"/>
</dbReference>
<evidence type="ECO:0000259" key="3">
    <source>
        <dbReference type="PROSITE" id="PS50853"/>
    </source>
</evidence>
<dbReference type="InterPro" id="IPR013783">
    <property type="entry name" value="Ig-like_fold"/>
</dbReference>
<dbReference type="EMBL" id="SCKX01000001">
    <property type="protein sequence ID" value="RWZ78555.1"/>
    <property type="molecule type" value="Genomic_DNA"/>
</dbReference>
<organism evidence="4 5">
    <name type="scientific">Candidatus Microsaccharimonas sossegonensis</name>
    <dbReference type="NCBI Taxonomy" id="2506948"/>
    <lineage>
        <taxon>Bacteria</taxon>
        <taxon>Candidatus Saccharimonadota</taxon>
        <taxon>Candidatus Saccharimonadia</taxon>
        <taxon>Candidatus Saccharimonadales</taxon>
        <taxon>Candidatus Saccharimonadaceae</taxon>
        <taxon>Candidatus Microsaccharimonas</taxon>
    </lineage>
</organism>
<feature type="transmembrane region" description="Helical" evidence="1">
    <location>
        <begin position="784"/>
        <end position="805"/>
    </location>
</feature>
<keyword evidence="2" id="KW-0732">Signal</keyword>
<dbReference type="Pfam" id="PF17957">
    <property type="entry name" value="Big_7"/>
    <property type="match status" value="1"/>
</dbReference>